<dbReference type="OrthoDB" id="1929172at2759"/>
<feature type="non-terminal residue" evidence="14">
    <location>
        <position position="1"/>
    </location>
</feature>
<evidence type="ECO:0000256" key="6">
    <source>
        <dbReference type="ARBA" id="ARBA00022729"/>
    </source>
</evidence>
<evidence type="ECO:0000256" key="1">
    <source>
        <dbReference type="ARBA" id="ARBA00004115"/>
    </source>
</evidence>
<dbReference type="Pfam" id="PF01105">
    <property type="entry name" value="EMP24_GP25L"/>
    <property type="match status" value="1"/>
</dbReference>
<dbReference type="PANTHER" id="PTHR22811">
    <property type="entry name" value="TRANSMEMBRANE EMP24 DOMAIN-CONTAINING PROTEIN"/>
    <property type="match status" value="1"/>
</dbReference>
<dbReference type="SUPFAM" id="SSF101576">
    <property type="entry name" value="Supernatant protein factor (SPF), C-terminal domain"/>
    <property type="match status" value="1"/>
</dbReference>
<keyword evidence="7" id="KW-0256">Endoplasmic reticulum</keyword>
<keyword evidence="5 10" id="KW-0812">Transmembrane</keyword>
<protein>
    <submittedName>
        <fullName evidence="14">TMED2 protein</fullName>
    </submittedName>
</protein>
<keyword evidence="15" id="KW-1185">Reference proteome</keyword>
<evidence type="ECO:0000259" key="13">
    <source>
        <dbReference type="PROSITE" id="PS50866"/>
    </source>
</evidence>
<dbReference type="InterPro" id="IPR036598">
    <property type="entry name" value="GOLD_dom_sf"/>
</dbReference>
<dbReference type="SMART" id="SM01190">
    <property type="entry name" value="EMP24_GP25L"/>
    <property type="match status" value="1"/>
</dbReference>
<keyword evidence="8 11" id="KW-1133">Transmembrane helix</keyword>
<name>A0A7K4S2R3_COLPI</name>
<gene>
    <name evidence="14" type="primary">Tmed2</name>
    <name evidence="14" type="ORF">COLPIC_R09780</name>
</gene>
<sequence length="189" mass="21399">MSPLRAVLALLAALAAPAAAYFVSIDAHAEECFLERVPSGTKMGLIFEITGPDNKGIYKGDRESSGKYTFAAHMDGTYKFCFSNRMSTMTPKIVMFTIDIGEAPKGQDMETEAHQNRLEEMINELAVAMTAVKHEQEYMEVRERIHRAINDNTNSRVVLWSFFEALVLVAMTLGQIYYLKRFFEVRRVV</sequence>
<evidence type="ECO:0000256" key="7">
    <source>
        <dbReference type="ARBA" id="ARBA00022824"/>
    </source>
</evidence>
<feature type="chain" id="PRO_5029683233" evidence="12">
    <location>
        <begin position="21"/>
        <end position="189"/>
    </location>
</feature>
<evidence type="ECO:0000256" key="9">
    <source>
        <dbReference type="ARBA" id="ARBA00023136"/>
    </source>
</evidence>
<dbReference type="InterPro" id="IPR015720">
    <property type="entry name" value="Emp24-like"/>
</dbReference>
<dbReference type="AlphaFoldDB" id="A0A7K4S2R3"/>
<evidence type="ECO:0000313" key="15">
    <source>
        <dbReference type="Proteomes" id="UP000530263"/>
    </source>
</evidence>
<evidence type="ECO:0000256" key="2">
    <source>
        <dbReference type="ARBA" id="ARBA00004151"/>
    </source>
</evidence>
<organism evidence="14 15">
    <name type="scientific">Columbina picui</name>
    <name type="common">Picui ground-dove</name>
    <dbReference type="NCBI Taxonomy" id="115618"/>
    <lineage>
        <taxon>Eukaryota</taxon>
        <taxon>Metazoa</taxon>
        <taxon>Chordata</taxon>
        <taxon>Craniata</taxon>
        <taxon>Vertebrata</taxon>
        <taxon>Euteleostomi</taxon>
        <taxon>Archelosauria</taxon>
        <taxon>Archosauria</taxon>
        <taxon>Dinosauria</taxon>
        <taxon>Saurischia</taxon>
        <taxon>Theropoda</taxon>
        <taxon>Coelurosauria</taxon>
        <taxon>Aves</taxon>
        <taxon>Neognathae</taxon>
        <taxon>Neoaves</taxon>
        <taxon>Columbimorphae</taxon>
        <taxon>Columbiformes</taxon>
        <taxon>Columbidae</taxon>
        <taxon>Columbina</taxon>
    </lineage>
</organism>
<dbReference type="GO" id="GO:0033116">
    <property type="term" value="C:endoplasmic reticulum-Golgi intermediate compartment membrane"/>
    <property type="evidence" value="ECO:0007669"/>
    <property type="project" value="UniProtKB-SubCell"/>
</dbReference>
<comment type="caution">
    <text evidence="14">The sequence shown here is derived from an EMBL/GenBank/DDBJ whole genome shotgun (WGS) entry which is preliminary data.</text>
</comment>
<evidence type="ECO:0000256" key="12">
    <source>
        <dbReference type="SAM" id="SignalP"/>
    </source>
</evidence>
<comment type="subcellular location">
    <subcellularLocation>
        <location evidence="1">Endoplasmic reticulum membrane</location>
        <topology evidence="1">Single-pass type I membrane protein</topology>
    </subcellularLocation>
    <subcellularLocation>
        <location evidence="2">Endoplasmic reticulum-Golgi intermediate compartment membrane</location>
        <topology evidence="2">Single-pass type I membrane protein</topology>
    </subcellularLocation>
    <subcellularLocation>
        <location evidence="3">Golgi apparatus</location>
        <location evidence="3">cis-Golgi network membrane</location>
        <topology evidence="3">Single-pass type I membrane protein</topology>
    </subcellularLocation>
    <subcellularLocation>
        <location evidence="10">Membrane</location>
        <topology evidence="10">Single-pass type I membrane protein</topology>
    </subcellularLocation>
</comment>
<evidence type="ECO:0000256" key="4">
    <source>
        <dbReference type="ARBA" id="ARBA00007104"/>
    </source>
</evidence>
<dbReference type="GO" id="GO:0005789">
    <property type="term" value="C:endoplasmic reticulum membrane"/>
    <property type="evidence" value="ECO:0007669"/>
    <property type="project" value="UniProtKB-SubCell"/>
</dbReference>
<dbReference type="EMBL" id="VYZG01000922">
    <property type="protein sequence ID" value="NWQ79382.1"/>
    <property type="molecule type" value="Genomic_DNA"/>
</dbReference>
<keyword evidence="6 12" id="KW-0732">Signal</keyword>
<evidence type="ECO:0000256" key="8">
    <source>
        <dbReference type="ARBA" id="ARBA00022989"/>
    </source>
</evidence>
<evidence type="ECO:0000256" key="5">
    <source>
        <dbReference type="ARBA" id="ARBA00022692"/>
    </source>
</evidence>
<dbReference type="Proteomes" id="UP000530263">
    <property type="component" value="Unassembled WGS sequence"/>
</dbReference>
<evidence type="ECO:0000256" key="3">
    <source>
        <dbReference type="ARBA" id="ARBA00004619"/>
    </source>
</evidence>
<dbReference type="InterPro" id="IPR009038">
    <property type="entry name" value="GOLD_dom"/>
</dbReference>
<feature type="transmembrane region" description="Helical" evidence="11">
    <location>
        <begin position="157"/>
        <end position="179"/>
    </location>
</feature>
<comment type="similarity">
    <text evidence="4 10">Belongs to the EMP24/GP25L family.</text>
</comment>
<keyword evidence="9 11" id="KW-0472">Membrane</keyword>
<dbReference type="PROSITE" id="PS50866">
    <property type="entry name" value="GOLD"/>
    <property type="match status" value="1"/>
</dbReference>
<feature type="non-terminal residue" evidence="14">
    <location>
        <position position="189"/>
    </location>
</feature>
<accession>A0A7K4S2R3</accession>
<dbReference type="GO" id="GO:0005794">
    <property type="term" value="C:Golgi apparatus"/>
    <property type="evidence" value="ECO:0007669"/>
    <property type="project" value="UniProtKB-SubCell"/>
</dbReference>
<feature type="domain" description="GOLD" evidence="13">
    <location>
        <begin position="30"/>
        <end position="100"/>
    </location>
</feature>
<feature type="signal peptide" evidence="12">
    <location>
        <begin position="1"/>
        <end position="20"/>
    </location>
</feature>
<reference evidence="14 15" key="1">
    <citation type="submission" date="2019-09" db="EMBL/GenBank/DDBJ databases">
        <title>Bird 10,000 Genomes (B10K) Project - Family phase.</title>
        <authorList>
            <person name="Zhang G."/>
        </authorList>
    </citation>
    <scope>NUCLEOTIDE SEQUENCE [LARGE SCALE GENOMIC DNA]</scope>
    <source>
        <strain evidence="14">B10K-DU-021-26</strain>
        <tissue evidence="14">Mixed tissue sample</tissue>
    </source>
</reference>
<evidence type="ECO:0000256" key="11">
    <source>
        <dbReference type="SAM" id="Phobius"/>
    </source>
</evidence>
<evidence type="ECO:0000313" key="14">
    <source>
        <dbReference type="EMBL" id="NWQ79382.1"/>
    </source>
</evidence>
<evidence type="ECO:0000256" key="10">
    <source>
        <dbReference type="RuleBase" id="RU003827"/>
    </source>
</evidence>
<proteinExistence type="inferred from homology"/>